<proteinExistence type="predicted"/>
<feature type="domain" description="LysM" evidence="2">
    <location>
        <begin position="177"/>
        <end position="221"/>
    </location>
</feature>
<comment type="caution">
    <text evidence="3">The sequence shown here is derived from an EMBL/GenBank/DDBJ whole genome shotgun (WGS) entry which is preliminary data.</text>
</comment>
<sequence>MINYTCASLFNSFILSLLLLFTATTHAFNCTSSISSSATPTKCNALIDYIPPNTTTLSHIKTLFGVPNLHTLLGANSMPLSTPPTQPVPANRPIKILFQCICANGTGVSNRRPVYRVKKGDDLDHIARNVFGALVTYQQIQAVNGIADASLIQIGQELWIPLPCSCDEVDGSQVVHYGHVVANHSTVQQIADAYGSRVETLLRLNGLADPRDLLAGAVLDVPLRACASSVSNQSRDYPLRLSNGTYAFTAHNCLQCKCDASNNYM</sequence>
<dbReference type="InterPro" id="IPR018392">
    <property type="entry name" value="LysM"/>
</dbReference>
<name>A0AAP0Q2P6_9MAGN</name>
<dbReference type="Proteomes" id="UP001419268">
    <property type="component" value="Unassembled WGS sequence"/>
</dbReference>
<dbReference type="PANTHER" id="PTHR33734">
    <property type="entry name" value="LYSM DOMAIN-CONTAINING GPI-ANCHORED PROTEIN 2"/>
    <property type="match status" value="1"/>
</dbReference>
<dbReference type="SUPFAM" id="SSF54106">
    <property type="entry name" value="LysM domain"/>
    <property type="match status" value="2"/>
</dbReference>
<dbReference type="PANTHER" id="PTHR33734:SF11">
    <property type="entry name" value="LYSM DOMAIN-CONTAINING GPI-ANCHORED PROTEIN 2"/>
    <property type="match status" value="1"/>
</dbReference>
<reference evidence="3 4" key="1">
    <citation type="submission" date="2024-01" db="EMBL/GenBank/DDBJ databases">
        <title>Genome assemblies of Stephania.</title>
        <authorList>
            <person name="Yang L."/>
        </authorList>
    </citation>
    <scope>NUCLEOTIDE SEQUENCE [LARGE SCALE GENOMIC DNA]</scope>
    <source>
        <strain evidence="3">JXDWG</strain>
        <tissue evidence="3">Leaf</tissue>
    </source>
</reference>
<gene>
    <name evidence="3" type="ORF">Scep_000154</name>
</gene>
<keyword evidence="4" id="KW-1185">Reference proteome</keyword>
<accession>A0AAP0Q2P6</accession>
<organism evidence="3 4">
    <name type="scientific">Stephania cephalantha</name>
    <dbReference type="NCBI Taxonomy" id="152367"/>
    <lineage>
        <taxon>Eukaryota</taxon>
        <taxon>Viridiplantae</taxon>
        <taxon>Streptophyta</taxon>
        <taxon>Embryophyta</taxon>
        <taxon>Tracheophyta</taxon>
        <taxon>Spermatophyta</taxon>
        <taxon>Magnoliopsida</taxon>
        <taxon>Ranunculales</taxon>
        <taxon>Menispermaceae</taxon>
        <taxon>Menispermoideae</taxon>
        <taxon>Cissampelideae</taxon>
        <taxon>Stephania</taxon>
    </lineage>
</organism>
<dbReference type="EMBL" id="JBBNAG010000001">
    <property type="protein sequence ID" value="KAK9164963.1"/>
    <property type="molecule type" value="Genomic_DNA"/>
</dbReference>
<dbReference type="CDD" id="cd00118">
    <property type="entry name" value="LysM"/>
    <property type="match status" value="2"/>
</dbReference>
<feature type="domain" description="LysM" evidence="2">
    <location>
        <begin position="113"/>
        <end position="160"/>
    </location>
</feature>
<dbReference type="PROSITE" id="PS51782">
    <property type="entry name" value="LYSM"/>
    <property type="match status" value="2"/>
</dbReference>
<evidence type="ECO:0000256" key="1">
    <source>
        <dbReference type="SAM" id="SignalP"/>
    </source>
</evidence>
<feature type="signal peptide" evidence="1">
    <location>
        <begin position="1"/>
        <end position="27"/>
    </location>
</feature>
<dbReference type="InterPro" id="IPR036779">
    <property type="entry name" value="LysM_dom_sf"/>
</dbReference>
<evidence type="ECO:0000313" key="3">
    <source>
        <dbReference type="EMBL" id="KAK9164963.1"/>
    </source>
</evidence>
<evidence type="ECO:0000313" key="4">
    <source>
        <dbReference type="Proteomes" id="UP001419268"/>
    </source>
</evidence>
<dbReference type="AlphaFoldDB" id="A0AAP0Q2P6"/>
<keyword evidence="1" id="KW-0732">Signal</keyword>
<feature type="chain" id="PRO_5043028537" description="LysM domain-containing protein" evidence="1">
    <location>
        <begin position="28"/>
        <end position="265"/>
    </location>
</feature>
<evidence type="ECO:0000259" key="2">
    <source>
        <dbReference type="PROSITE" id="PS51782"/>
    </source>
</evidence>
<protein>
    <recommendedName>
        <fullName evidence="2">LysM domain-containing protein</fullName>
    </recommendedName>
</protein>
<dbReference type="Pfam" id="PF01476">
    <property type="entry name" value="LysM"/>
    <property type="match status" value="2"/>
</dbReference>
<dbReference type="Gene3D" id="3.10.350.10">
    <property type="entry name" value="LysM domain"/>
    <property type="match status" value="2"/>
</dbReference>
<dbReference type="SMART" id="SM00257">
    <property type="entry name" value="LysM"/>
    <property type="match status" value="2"/>
</dbReference>